<keyword evidence="1" id="KW-0812">Transmembrane</keyword>
<accession>A0AAV9XG92</accession>
<dbReference type="AlphaFoldDB" id="A0AAV9XG92"/>
<evidence type="ECO:0000313" key="2">
    <source>
        <dbReference type="EMBL" id="KAK6540591.1"/>
    </source>
</evidence>
<reference evidence="2 3" key="1">
    <citation type="submission" date="2019-10" db="EMBL/GenBank/DDBJ databases">
        <authorList>
            <person name="Palmer J.M."/>
        </authorList>
    </citation>
    <scope>NUCLEOTIDE SEQUENCE [LARGE SCALE GENOMIC DNA]</scope>
    <source>
        <strain evidence="2 3">TWF694</strain>
    </source>
</reference>
<keyword evidence="1" id="KW-1133">Transmembrane helix</keyword>
<sequence>MWFLPCNIFGWGEGFFNFKFQMFGALCGTGGILITGFAVVLRTASYTGAADYPWSDSLLGVNNFLGNDNCFYPSGNAGGGVFDLSGLAWYSVYNKYRIYSYDGMNVGVNITYQSGGDNFMGTCSSPIVIG</sequence>
<gene>
    <name evidence="2" type="ORF">TWF694_007986</name>
</gene>
<protein>
    <submittedName>
        <fullName evidence="2">Uncharacterized protein</fullName>
    </submittedName>
</protein>
<proteinExistence type="predicted"/>
<feature type="transmembrane region" description="Helical" evidence="1">
    <location>
        <begin position="20"/>
        <end position="41"/>
    </location>
</feature>
<evidence type="ECO:0000313" key="3">
    <source>
        <dbReference type="Proteomes" id="UP001365542"/>
    </source>
</evidence>
<dbReference type="EMBL" id="JAVHJO010000004">
    <property type="protein sequence ID" value="KAK6540591.1"/>
    <property type="molecule type" value="Genomic_DNA"/>
</dbReference>
<dbReference type="Proteomes" id="UP001365542">
    <property type="component" value="Unassembled WGS sequence"/>
</dbReference>
<organism evidence="2 3">
    <name type="scientific">Orbilia ellipsospora</name>
    <dbReference type="NCBI Taxonomy" id="2528407"/>
    <lineage>
        <taxon>Eukaryota</taxon>
        <taxon>Fungi</taxon>
        <taxon>Dikarya</taxon>
        <taxon>Ascomycota</taxon>
        <taxon>Pezizomycotina</taxon>
        <taxon>Orbiliomycetes</taxon>
        <taxon>Orbiliales</taxon>
        <taxon>Orbiliaceae</taxon>
        <taxon>Orbilia</taxon>
    </lineage>
</organism>
<comment type="caution">
    <text evidence="2">The sequence shown here is derived from an EMBL/GenBank/DDBJ whole genome shotgun (WGS) entry which is preliminary data.</text>
</comment>
<name>A0AAV9XG92_9PEZI</name>
<evidence type="ECO:0000256" key="1">
    <source>
        <dbReference type="SAM" id="Phobius"/>
    </source>
</evidence>
<keyword evidence="1" id="KW-0472">Membrane</keyword>
<keyword evidence="3" id="KW-1185">Reference proteome</keyword>